<feature type="signal peptide" evidence="4">
    <location>
        <begin position="1"/>
        <end position="33"/>
    </location>
</feature>
<dbReference type="PANTHER" id="PTHR43248">
    <property type="entry name" value="2-SUCCINYL-6-HYDROXY-2,4-CYCLOHEXADIENE-1-CARBOXYLATE SYNTHASE"/>
    <property type="match status" value="1"/>
</dbReference>
<accession>A0A3R7I6D2</accession>
<sequence length="496" mass="53232">MRTATRTVTRTRAWLAAALTGLLGLGATGFAPAGAAHRPPQPAWERCDFDARLECATVRVPLDHARPRGRTLDLAVSRLAAEGRPRGVLLAVNGGPGGNEGMGRRAPLRFADSPLRSAYDLIGVDLRGTGGSSPVHCEVTTPTVPFDSRTPDSSFAGLWADARASEQGCARAGGAERRHIGTVSVARDLDRVRAALGERKLNLIGYAYGSYVAAVYGTLFPHRLDRSVLDSVRHPDWTWRQQFMAQAVAIRENVGDWARWAGRRDGALGLGGSERRVMATVERTAAELAERPVNGMNRTAFDATVGSLANDRTRWADLAALVASLAAGDAPSARVAAEAAETGAGTGAELRPGVLEAATCESAWPREPGSYERDMRRFRERYPYGLGMTRAQPWVCAFRADSPQPPPRIRGAGRPAGLVVRAENDPQTHRAGGAAMAARLGHPLITVADDGSNEIYGKRGYRCVDDRVDRYLLTGRLPDRRHTVCAGAPRPAIAED</sequence>
<evidence type="ECO:0000256" key="3">
    <source>
        <dbReference type="ARBA" id="ARBA00022801"/>
    </source>
</evidence>
<keyword evidence="3 7" id="KW-0378">Hydrolase</keyword>
<comment type="similarity">
    <text evidence="1">Belongs to the peptidase S33 family.</text>
</comment>
<dbReference type="InterPro" id="IPR000073">
    <property type="entry name" value="AB_hydrolase_1"/>
</dbReference>
<evidence type="ECO:0000313" key="7">
    <source>
        <dbReference type="EMBL" id="RKM97964.1"/>
    </source>
</evidence>
<evidence type="ECO:0000259" key="6">
    <source>
        <dbReference type="Pfam" id="PF08386"/>
    </source>
</evidence>
<name>A0A3R7I6D2_9ACTN</name>
<organism evidence="7 8">
    <name type="scientific">Streptomyces xinghaiensis</name>
    <dbReference type="NCBI Taxonomy" id="1038928"/>
    <lineage>
        <taxon>Bacteria</taxon>
        <taxon>Bacillati</taxon>
        <taxon>Actinomycetota</taxon>
        <taxon>Actinomycetes</taxon>
        <taxon>Kitasatosporales</taxon>
        <taxon>Streptomycetaceae</taxon>
        <taxon>Streptomyces</taxon>
    </lineage>
</organism>
<evidence type="ECO:0000256" key="1">
    <source>
        <dbReference type="ARBA" id="ARBA00010088"/>
    </source>
</evidence>
<feature type="domain" description="AB hydrolase-1" evidence="5">
    <location>
        <begin position="88"/>
        <end position="243"/>
    </location>
</feature>
<reference evidence="7 8" key="1">
    <citation type="journal article" date="2014" name="Genome Announc.">
        <title>Draft Genome Sequence of Streptomyces fradiae ATCC 19609, a Strain Highly Sensitive to Antibiotics.</title>
        <authorList>
            <person name="Bekker O.B."/>
            <person name="Klimina K.M."/>
            <person name="Vatlin A.A."/>
            <person name="Zakharevich N.V."/>
            <person name="Kasianov A.S."/>
            <person name="Danilenko V.N."/>
        </authorList>
    </citation>
    <scope>NUCLEOTIDE SEQUENCE [LARGE SCALE GENOMIC DNA]</scope>
    <source>
        <strain evidence="7 8">ATCC 19609</strain>
    </source>
</reference>
<dbReference type="SUPFAM" id="SSF53474">
    <property type="entry name" value="alpha/beta-Hydrolases"/>
    <property type="match status" value="1"/>
</dbReference>
<feature type="chain" id="PRO_5043188312" evidence="4">
    <location>
        <begin position="34"/>
        <end position="496"/>
    </location>
</feature>
<dbReference type="InterPro" id="IPR029058">
    <property type="entry name" value="AB_hydrolase_fold"/>
</dbReference>
<dbReference type="InterPro" id="IPR051601">
    <property type="entry name" value="Serine_prot/Carboxylest_S33"/>
</dbReference>
<dbReference type="Gene3D" id="3.40.50.1820">
    <property type="entry name" value="alpha/beta hydrolase"/>
    <property type="match status" value="1"/>
</dbReference>
<evidence type="ECO:0000256" key="4">
    <source>
        <dbReference type="SAM" id="SignalP"/>
    </source>
</evidence>
<evidence type="ECO:0000259" key="5">
    <source>
        <dbReference type="Pfam" id="PF00561"/>
    </source>
</evidence>
<feature type="domain" description="Peptidase S33 tripeptidyl aminopeptidase-like C-terminal" evidence="6">
    <location>
        <begin position="389"/>
        <end position="485"/>
    </location>
</feature>
<dbReference type="PANTHER" id="PTHR43248:SF29">
    <property type="entry name" value="TRIPEPTIDYL AMINOPEPTIDASE"/>
    <property type="match status" value="1"/>
</dbReference>
<dbReference type="Pfam" id="PF08386">
    <property type="entry name" value="Abhydrolase_4"/>
    <property type="match status" value="1"/>
</dbReference>
<dbReference type="EMBL" id="JNAD02000002">
    <property type="protein sequence ID" value="RKM97964.1"/>
    <property type="molecule type" value="Genomic_DNA"/>
</dbReference>
<dbReference type="RefSeq" id="WP_050363829.1">
    <property type="nucleotide sequence ID" value="NZ_CP134822.1"/>
</dbReference>
<dbReference type="InterPro" id="IPR013595">
    <property type="entry name" value="Pept_S33_TAP-like_C"/>
</dbReference>
<keyword evidence="2 4" id="KW-0732">Signal</keyword>
<comment type="caution">
    <text evidence="7">The sequence shown here is derived from an EMBL/GenBank/DDBJ whole genome shotgun (WGS) entry which is preliminary data.</text>
</comment>
<gene>
    <name evidence="7" type="ORF">SFRA_005330</name>
</gene>
<dbReference type="Proteomes" id="UP000028058">
    <property type="component" value="Unassembled WGS sequence"/>
</dbReference>
<dbReference type="OrthoDB" id="3930934at2"/>
<dbReference type="AlphaFoldDB" id="A0A3R7I6D2"/>
<dbReference type="GO" id="GO:0016787">
    <property type="term" value="F:hydrolase activity"/>
    <property type="evidence" value="ECO:0007669"/>
    <property type="project" value="UniProtKB-KW"/>
</dbReference>
<proteinExistence type="inferred from homology"/>
<evidence type="ECO:0000313" key="8">
    <source>
        <dbReference type="Proteomes" id="UP000028058"/>
    </source>
</evidence>
<keyword evidence="8" id="KW-1185">Reference proteome</keyword>
<protein>
    <submittedName>
        <fullName evidence="7">Alpha/beta fold hydrolase</fullName>
    </submittedName>
</protein>
<dbReference type="Pfam" id="PF00561">
    <property type="entry name" value="Abhydrolase_1"/>
    <property type="match status" value="1"/>
</dbReference>
<evidence type="ECO:0000256" key="2">
    <source>
        <dbReference type="ARBA" id="ARBA00022729"/>
    </source>
</evidence>